<dbReference type="Gene3D" id="3.90.850.10">
    <property type="entry name" value="Fumarylacetoacetase-like, C-terminal domain"/>
    <property type="match status" value="1"/>
</dbReference>
<dbReference type="GO" id="GO:0008684">
    <property type="term" value="F:2-oxopent-4-enoate hydratase activity"/>
    <property type="evidence" value="ECO:0007669"/>
    <property type="project" value="UniProtKB-EC"/>
</dbReference>
<proteinExistence type="predicted"/>
<dbReference type="SUPFAM" id="SSF56529">
    <property type="entry name" value="FAH"/>
    <property type="match status" value="1"/>
</dbReference>
<comment type="caution">
    <text evidence="3">The sequence shown here is derived from an EMBL/GenBank/DDBJ whole genome shotgun (WGS) entry which is preliminary data.</text>
</comment>
<evidence type="ECO:0000259" key="2">
    <source>
        <dbReference type="Pfam" id="PF01557"/>
    </source>
</evidence>
<keyword evidence="4" id="KW-1185">Reference proteome</keyword>
<reference evidence="3 4" key="1">
    <citation type="submission" date="2020-08" db="EMBL/GenBank/DDBJ databases">
        <title>Sequencing the genomes of 1000 actinobacteria strains.</title>
        <authorList>
            <person name="Klenk H.-P."/>
        </authorList>
    </citation>
    <scope>NUCLEOTIDE SEQUENCE [LARGE SCALE GENOMIC DNA]</scope>
    <source>
        <strain evidence="3 4">DSM 44551</strain>
    </source>
</reference>
<accession>A0A7W8QIK3</accession>
<dbReference type="InterPro" id="IPR050772">
    <property type="entry name" value="Hydratase-Decarb/MhpD_sf"/>
</dbReference>
<dbReference type="Pfam" id="PF01557">
    <property type="entry name" value="FAA_hydrolase"/>
    <property type="match status" value="1"/>
</dbReference>
<dbReference type="PANTHER" id="PTHR30143">
    <property type="entry name" value="ACID HYDRATASE"/>
    <property type="match status" value="1"/>
</dbReference>
<evidence type="ECO:0000313" key="4">
    <source>
        <dbReference type="Proteomes" id="UP000572635"/>
    </source>
</evidence>
<dbReference type="RefSeq" id="WP_184389938.1">
    <property type="nucleotide sequence ID" value="NZ_BAAAJD010000127.1"/>
</dbReference>
<evidence type="ECO:0000256" key="1">
    <source>
        <dbReference type="ARBA" id="ARBA00023239"/>
    </source>
</evidence>
<gene>
    <name evidence="3" type="ORF">HDA36_001140</name>
</gene>
<keyword evidence="1 3" id="KW-0456">Lyase</keyword>
<feature type="domain" description="Fumarylacetoacetase-like C-terminal" evidence="2">
    <location>
        <begin position="84"/>
        <end position="260"/>
    </location>
</feature>
<protein>
    <submittedName>
        <fullName evidence="3">2-keto-4-pentenoate hydratase</fullName>
        <ecNumber evidence="3">4.2.1.80</ecNumber>
    </submittedName>
</protein>
<evidence type="ECO:0000313" key="3">
    <source>
        <dbReference type="EMBL" id="MBB5431056.1"/>
    </source>
</evidence>
<name>A0A7W8QIK3_9ACTN</name>
<organism evidence="3 4">
    <name type="scientific">Nocardiopsis composta</name>
    <dbReference type="NCBI Taxonomy" id="157465"/>
    <lineage>
        <taxon>Bacteria</taxon>
        <taxon>Bacillati</taxon>
        <taxon>Actinomycetota</taxon>
        <taxon>Actinomycetes</taxon>
        <taxon>Streptosporangiales</taxon>
        <taxon>Nocardiopsidaceae</taxon>
        <taxon>Nocardiopsis</taxon>
    </lineage>
</organism>
<dbReference type="AlphaFoldDB" id="A0A7W8QIK3"/>
<dbReference type="InterPro" id="IPR036663">
    <property type="entry name" value="Fumarylacetoacetase_C_sf"/>
</dbReference>
<dbReference type="Proteomes" id="UP000572635">
    <property type="component" value="Unassembled WGS sequence"/>
</dbReference>
<dbReference type="PANTHER" id="PTHR30143:SF0">
    <property type="entry name" value="2-KETO-4-PENTENOATE HYDRATASE"/>
    <property type="match status" value="1"/>
</dbReference>
<dbReference type="EC" id="4.2.1.80" evidence="3"/>
<dbReference type="GO" id="GO:0005737">
    <property type="term" value="C:cytoplasm"/>
    <property type="evidence" value="ECO:0007669"/>
    <property type="project" value="TreeGrafter"/>
</dbReference>
<dbReference type="EMBL" id="JACHDB010000001">
    <property type="protein sequence ID" value="MBB5431056.1"/>
    <property type="molecule type" value="Genomic_DNA"/>
</dbReference>
<dbReference type="InterPro" id="IPR011234">
    <property type="entry name" value="Fumarylacetoacetase-like_C"/>
</dbReference>
<sequence>MSTGFREQQVAAELARARREAGAVPPPVEEWPELDADTAFRIQRHGVAARVADGDRVVGFKLGNIAKAMQNAFGLDQPDYGHLLASTFIPEGLTVDRKDYIHPFVELEPAFVLRSGLRGPNLTVADVISATDYVLPSIEIIDSRIADWRIGLPDTIADNGSTGGVVLGAAPHRLDALDLRDMHGEVAIDGEVLSTGSTGAILGNPVAAIAWLADRLAPYGIAFRPGDVILPGSCLRAVPLDRPGTVQGRFDGLGSVRFDVV</sequence>